<evidence type="ECO:0000256" key="3">
    <source>
        <dbReference type="ARBA" id="ARBA00022664"/>
    </source>
</evidence>
<dbReference type="AlphaFoldDB" id="A0A8C1X892"/>
<keyword evidence="4" id="KW-0677">Repeat</keyword>
<dbReference type="InterPro" id="IPR036397">
    <property type="entry name" value="RNaseH_sf"/>
</dbReference>
<evidence type="ECO:0000313" key="11">
    <source>
        <dbReference type="Ensembl" id="ENSCCRP00015078160.1"/>
    </source>
</evidence>
<dbReference type="Ensembl" id="ENSCCRT00015080720.1">
    <property type="protein sequence ID" value="ENSCCRP00015078160.1"/>
    <property type="gene ID" value="ENSCCRG00015030924.1"/>
</dbReference>
<dbReference type="GO" id="GO:1904888">
    <property type="term" value="P:cranial skeletal system development"/>
    <property type="evidence" value="ECO:0007669"/>
    <property type="project" value="UniProtKB-ARBA"/>
</dbReference>
<dbReference type="InterPro" id="IPR050666">
    <property type="entry name" value="ESRP"/>
</dbReference>
<dbReference type="FunFam" id="3.30.70.330:FF:000056">
    <property type="entry name" value="epithelial splicing regulatory protein 1 isoform X1"/>
    <property type="match status" value="1"/>
</dbReference>
<dbReference type="SUPFAM" id="SSF53098">
    <property type="entry name" value="Ribonuclease H-like"/>
    <property type="match status" value="1"/>
</dbReference>
<dbReference type="GO" id="GO:0008380">
    <property type="term" value="P:RNA splicing"/>
    <property type="evidence" value="ECO:0007669"/>
    <property type="project" value="UniProtKB-KW"/>
</dbReference>
<reference evidence="11" key="1">
    <citation type="submission" date="2025-08" db="UniProtKB">
        <authorList>
            <consortium name="Ensembl"/>
        </authorList>
    </citation>
    <scope>IDENTIFICATION</scope>
</reference>
<dbReference type="Gene3D" id="3.30.70.330">
    <property type="match status" value="4"/>
</dbReference>
<dbReference type="PANTHER" id="PTHR13976">
    <property type="entry name" value="HETEROGENEOUS NUCLEAR RIBONUCLEOPROTEIN-RELATED"/>
    <property type="match status" value="1"/>
</dbReference>
<evidence type="ECO:0000256" key="7">
    <source>
        <dbReference type="ARBA" id="ARBA00023242"/>
    </source>
</evidence>
<dbReference type="GO" id="GO:0006397">
    <property type="term" value="P:mRNA processing"/>
    <property type="evidence" value="ECO:0007669"/>
    <property type="project" value="UniProtKB-KW"/>
</dbReference>
<evidence type="ECO:0000259" key="10">
    <source>
        <dbReference type="PROSITE" id="PS50102"/>
    </source>
</evidence>
<evidence type="ECO:0000313" key="12">
    <source>
        <dbReference type="Proteomes" id="UP000694700"/>
    </source>
</evidence>
<dbReference type="FunFam" id="3.30.70.330:FF:000041">
    <property type="entry name" value="Epithelial splicing regulatory protein 1"/>
    <property type="match status" value="1"/>
</dbReference>
<dbReference type="Gene3D" id="3.30.420.10">
    <property type="entry name" value="Ribonuclease H-like superfamily/Ribonuclease H"/>
    <property type="match status" value="1"/>
</dbReference>
<dbReference type="SUPFAM" id="SSF54928">
    <property type="entry name" value="RNA-binding domain, RBD"/>
    <property type="match status" value="3"/>
</dbReference>
<organism evidence="11 12">
    <name type="scientific">Cyprinus carpio</name>
    <name type="common">Common carp</name>
    <dbReference type="NCBI Taxonomy" id="7962"/>
    <lineage>
        <taxon>Eukaryota</taxon>
        <taxon>Metazoa</taxon>
        <taxon>Chordata</taxon>
        <taxon>Craniata</taxon>
        <taxon>Vertebrata</taxon>
        <taxon>Euteleostomi</taxon>
        <taxon>Actinopterygii</taxon>
        <taxon>Neopterygii</taxon>
        <taxon>Teleostei</taxon>
        <taxon>Ostariophysi</taxon>
        <taxon>Cypriniformes</taxon>
        <taxon>Cyprinidae</taxon>
        <taxon>Cyprininae</taxon>
        <taxon>Cyprinus</taxon>
    </lineage>
</organism>
<evidence type="ECO:0000256" key="4">
    <source>
        <dbReference type="ARBA" id="ARBA00022737"/>
    </source>
</evidence>
<dbReference type="CDD" id="cd12740">
    <property type="entry name" value="RRM2_ESRP2"/>
    <property type="match status" value="1"/>
</dbReference>
<dbReference type="PROSITE" id="PS50102">
    <property type="entry name" value="RRM"/>
    <property type="match status" value="1"/>
</dbReference>
<evidence type="ECO:0000256" key="6">
    <source>
        <dbReference type="ARBA" id="ARBA00023187"/>
    </source>
</evidence>
<dbReference type="InterPro" id="IPR000504">
    <property type="entry name" value="RRM_dom"/>
</dbReference>
<comment type="subcellular location">
    <subcellularLocation>
        <location evidence="1">Nucleus</location>
    </subcellularLocation>
</comment>
<keyword evidence="7" id="KW-0539">Nucleus</keyword>
<evidence type="ECO:0000256" key="1">
    <source>
        <dbReference type="ARBA" id="ARBA00004123"/>
    </source>
</evidence>
<comment type="similarity">
    <text evidence="2">Belongs to the ESRP family.</text>
</comment>
<comment type="function">
    <text evidence="8">mRNA splicing factor that regulates the formation of epithelial cell-specific isoforms. Specifically regulates the expression of FGFR2-IIIb, an epithelial cell-specific isoform of fgfr2. Acts by directly binding specific sequences in mRNAs. Binds the GU-rich sequence motifs in the ISE/ISS-3, a cis-element regulatory region present in the mRNA of fgfr2.</text>
</comment>
<evidence type="ECO:0000256" key="8">
    <source>
        <dbReference type="ARBA" id="ARBA00055335"/>
    </source>
</evidence>
<dbReference type="SMART" id="SM00360">
    <property type="entry name" value="RRM"/>
    <property type="match status" value="4"/>
</dbReference>
<feature type="domain" description="RRM" evidence="10">
    <location>
        <begin position="658"/>
        <end position="735"/>
    </location>
</feature>
<dbReference type="InterPro" id="IPR035979">
    <property type="entry name" value="RBD_domain_sf"/>
</dbReference>
<keyword evidence="6" id="KW-0508">mRNA splicing</keyword>
<dbReference type="InterPro" id="IPR012337">
    <property type="entry name" value="RNaseH-like_sf"/>
</dbReference>
<name>A0A8C1X892_CYPCA</name>
<evidence type="ECO:0000256" key="5">
    <source>
        <dbReference type="ARBA" id="ARBA00022884"/>
    </source>
</evidence>
<accession>A0A8C1X892</accession>
<dbReference type="CDD" id="cd12742">
    <property type="entry name" value="RRM3_ESRP1_ESRP2"/>
    <property type="match status" value="1"/>
</dbReference>
<keyword evidence="3" id="KW-0507">mRNA processing</keyword>
<dbReference type="FunFam" id="3.30.70.330:FF:000070">
    <property type="entry name" value="Epithelial splicing regulatory protein 1"/>
    <property type="match status" value="1"/>
</dbReference>
<keyword evidence="5 9" id="KW-0694">RNA-binding</keyword>
<dbReference type="Proteomes" id="UP000694700">
    <property type="component" value="Unplaced"/>
</dbReference>
<gene>
    <name evidence="11" type="primary">LOC109102082</name>
</gene>
<protein>
    <submittedName>
        <fullName evidence="11">Epithelial splicing regulatory protein 2</fullName>
    </submittedName>
</protein>
<evidence type="ECO:0000256" key="2">
    <source>
        <dbReference type="ARBA" id="ARBA00008866"/>
    </source>
</evidence>
<proteinExistence type="inferred from homology"/>
<dbReference type="GO" id="GO:0003723">
    <property type="term" value="F:RNA binding"/>
    <property type="evidence" value="ECO:0007669"/>
    <property type="project" value="UniProtKB-UniRule"/>
</dbReference>
<dbReference type="InterPro" id="IPR012677">
    <property type="entry name" value="Nucleotide-bd_a/b_plait_sf"/>
</dbReference>
<dbReference type="GO" id="GO:0005634">
    <property type="term" value="C:nucleus"/>
    <property type="evidence" value="ECO:0007669"/>
    <property type="project" value="UniProtKB-SubCell"/>
</dbReference>
<sequence length="735" mass="80837">MASHSDTLVVFFGATAGANGGKLGSDERELILLVWQIVDLHENKVGQLQRTLVQPDSADLSEQCKEETELTAEELCKAEPLESVLQQFHQSVSAELKSLGRSSYTLCVDGPLLIRQVLHPEASKKNLVLPECFYTFVDLKKEFHKCCPNAGPVNDLTLTSMLDYVCIPAAVEQEAGLREVKNTVLLILHLLVEPYNHKFSTFETVNYKFESGACSKTEAVDSETVIRARGLPWQSSDQDIARFFKGLNIAKGGVALCLNAQGRRNGEALVRFINSEHRDMALDRHKHHMGNRYIEVYKATGEEFLKIAGGTSNEVAQFLSKENQVIIRMRGLPFTASPQDVLGFLGPESPVTDGMEGLLFVKYPDGRPTGDAFVLFACEEYAQNALKKHKQILGKRYIELFRSTAAEVQQVLNRYMSTPLISTLPPPPPMVSMPVLATPPFITTGSTRDCIRLRGLPYIAAIEDILEFMGEHTIDIRPHGVHMVFNQQGRPSGDAFIQMKSADRAFMVAQKCHKKMMKDRYVEVFQCSTEEMSFVLMGGTLNRSGLSPPPCKLPCLSPPTYAAFSATPAMLPAEAALYQPPLLATPRTPQAPAHNPAPALAYYSPQLYMNMNMSYTTYYPSPPVSPSTVSYFAAPPGSVAAAVAAQQAPSILPPQPGALVRMQGLPYNAGVKDILSFFQGYQLQADSVLMLYNWSGQRSGEALVTFPSEKAARQAVAECSNLPFSGHPIRLACCE</sequence>
<evidence type="ECO:0000256" key="9">
    <source>
        <dbReference type="PROSITE-ProRule" id="PRU00176"/>
    </source>
</evidence>